<protein>
    <submittedName>
        <fullName evidence="2">Uncharacterized protein</fullName>
    </submittedName>
</protein>
<proteinExistence type="predicted"/>
<organism evidence="2 3">
    <name type="scientific">Geodermatophilus amargosae</name>
    <dbReference type="NCBI Taxonomy" id="1296565"/>
    <lineage>
        <taxon>Bacteria</taxon>
        <taxon>Bacillati</taxon>
        <taxon>Actinomycetota</taxon>
        <taxon>Actinomycetes</taxon>
        <taxon>Geodermatophilales</taxon>
        <taxon>Geodermatophilaceae</taxon>
        <taxon>Geodermatophilus</taxon>
    </lineage>
</organism>
<feature type="region of interest" description="Disordered" evidence="1">
    <location>
        <begin position="1"/>
        <end position="54"/>
    </location>
</feature>
<evidence type="ECO:0000256" key="1">
    <source>
        <dbReference type="SAM" id="MobiDB-lite"/>
    </source>
</evidence>
<gene>
    <name evidence="2" type="ORF">SAMN05660657_04683</name>
</gene>
<keyword evidence="3" id="KW-1185">Reference proteome</keyword>
<dbReference type="EMBL" id="FPBA01000024">
    <property type="protein sequence ID" value="SFU00965.1"/>
    <property type="molecule type" value="Genomic_DNA"/>
</dbReference>
<dbReference type="AlphaFoldDB" id="A0A1I7CNF9"/>
<feature type="compositionally biased region" description="Basic and acidic residues" evidence="1">
    <location>
        <begin position="11"/>
        <end position="20"/>
    </location>
</feature>
<sequence>MPIELSSANRQAHESLRVPETRNASARMKRSRTGPMNAEAGGGLHRRKAAEQTE</sequence>
<feature type="compositionally biased region" description="Polar residues" evidence="1">
    <location>
        <begin position="1"/>
        <end position="10"/>
    </location>
</feature>
<evidence type="ECO:0000313" key="2">
    <source>
        <dbReference type="EMBL" id="SFU00965.1"/>
    </source>
</evidence>
<dbReference type="Proteomes" id="UP000199546">
    <property type="component" value="Unassembled WGS sequence"/>
</dbReference>
<evidence type="ECO:0000313" key="3">
    <source>
        <dbReference type="Proteomes" id="UP000199546"/>
    </source>
</evidence>
<accession>A0A1I7CNF9</accession>
<reference evidence="3" key="1">
    <citation type="submission" date="2016-10" db="EMBL/GenBank/DDBJ databases">
        <authorList>
            <person name="Varghese N."/>
            <person name="Submissions S."/>
        </authorList>
    </citation>
    <scope>NUCLEOTIDE SEQUENCE [LARGE SCALE GENOMIC DNA]</scope>
    <source>
        <strain evidence="3">DSM 46136</strain>
    </source>
</reference>
<dbReference type="STRING" id="1296565.SAMN05660657_04683"/>
<name>A0A1I7CNF9_9ACTN</name>